<dbReference type="SUPFAM" id="SSF46689">
    <property type="entry name" value="Homeodomain-like"/>
    <property type="match status" value="1"/>
</dbReference>
<proteinExistence type="predicted"/>
<evidence type="ECO:0000256" key="1">
    <source>
        <dbReference type="ARBA" id="ARBA00023125"/>
    </source>
</evidence>
<keyword evidence="1 2" id="KW-0238">DNA-binding</keyword>
<dbReference type="Pfam" id="PF17918">
    <property type="entry name" value="TetR_C_15"/>
    <property type="match status" value="1"/>
</dbReference>
<dbReference type="GO" id="GO:0000976">
    <property type="term" value="F:transcription cis-regulatory region binding"/>
    <property type="evidence" value="ECO:0007669"/>
    <property type="project" value="TreeGrafter"/>
</dbReference>
<evidence type="ECO:0000313" key="4">
    <source>
        <dbReference type="EMBL" id="GEP55631.1"/>
    </source>
</evidence>
<feature type="DNA-binding region" description="H-T-H motif" evidence="2">
    <location>
        <begin position="43"/>
        <end position="62"/>
    </location>
</feature>
<dbReference type="OrthoDB" id="9808189at2"/>
<dbReference type="Proteomes" id="UP000321058">
    <property type="component" value="Unassembled WGS sequence"/>
</dbReference>
<reference evidence="4 5" key="1">
    <citation type="submission" date="2019-07" db="EMBL/GenBank/DDBJ databases">
        <title>Whole genome shotgun sequence of Reyranella soli NBRC 108950.</title>
        <authorList>
            <person name="Hosoyama A."/>
            <person name="Uohara A."/>
            <person name="Ohji S."/>
            <person name="Ichikawa N."/>
        </authorList>
    </citation>
    <scope>NUCLEOTIDE SEQUENCE [LARGE SCALE GENOMIC DNA]</scope>
    <source>
        <strain evidence="4 5">NBRC 108950</strain>
    </source>
</reference>
<dbReference type="PROSITE" id="PS50977">
    <property type="entry name" value="HTH_TETR_2"/>
    <property type="match status" value="1"/>
</dbReference>
<dbReference type="PANTHER" id="PTHR30055:SF226">
    <property type="entry name" value="HTH-TYPE TRANSCRIPTIONAL REGULATOR PKSA"/>
    <property type="match status" value="1"/>
</dbReference>
<keyword evidence="5" id="KW-1185">Reference proteome</keyword>
<gene>
    <name evidence="4" type="ORF">RSO01_27970</name>
</gene>
<comment type="caution">
    <text evidence="4">The sequence shown here is derived from an EMBL/GenBank/DDBJ whole genome shotgun (WGS) entry which is preliminary data.</text>
</comment>
<organism evidence="4 5">
    <name type="scientific">Reyranella soli</name>
    <dbReference type="NCBI Taxonomy" id="1230389"/>
    <lineage>
        <taxon>Bacteria</taxon>
        <taxon>Pseudomonadati</taxon>
        <taxon>Pseudomonadota</taxon>
        <taxon>Alphaproteobacteria</taxon>
        <taxon>Hyphomicrobiales</taxon>
        <taxon>Reyranellaceae</taxon>
        <taxon>Reyranella</taxon>
    </lineage>
</organism>
<evidence type="ECO:0000259" key="3">
    <source>
        <dbReference type="PROSITE" id="PS50977"/>
    </source>
</evidence>
<dbReference type="PRINTS" id="PR00455">
    <property type="entry name" value="HTHTETR"/>
</dbReference>
<sequence>MSAVATTLKPRKSPVQARSAATIDALHVAAIQVLTREGLSRSTTTRIAERAGMSVGSLYQYYPNRDALLAAVLERHLDRITSAVERACSEHRGKPVSQMAAALVTAFLAEKLRDSRESKALYAVAEERGGARFVARMYARTVTAVATMLADAPDARFDDPTMTATIALGALVGPVRTLLEGHAPAGFEECLERQLIVLLTAFFQAKEFKP</sequence>
<dbReference type="InterPro" id="IPR001647">
    <property type="entry name" value="HTH_TetR"/>
</dbReference>
<evidence type="ECO:0000313" key="5">
    <source>
        <dbReference type="Proteomes" id="UP000321058"/>
    </source>
</evidence>
<dbReference type="Pfam" id="PF00440">
    <property type="entry name" value="TetR_N"/>
    <property type="match status" value="1"/>
</dbReference>
<dbReference type="AlphaFoldDB" id="A0A512NAC4"/>
<evidence type="ECO:0000256" key="2">
    <source>
        <dbReference type="PROSITE-ProRule" id="PRU00335"/>
    </source>
</evidence>
<dbReference type="PANTHER" id="PTHR30055">
    <property type="entry name" value="HTH-TYPE TRANSCRIPTIONAL REGULATOR RUTR"/>
    <property type="match status" value="1"/>
</dbReference>
<dbReference type="InterPro" id="IPR009057">
    <property type="entry name" value="Homeodomain-like_sf"/>
</dbReference>
<dbReference type="Gene3D" id="1.10.357.10">
    <property type="entry name" value="Tetracycline Repressor, domain 2"/>
    <property type="match status" value="1"/>
</dbReference>
<dbReference type="EMBL" id="BKAJ01000041">
    <property type="protein sequence ID" value="GEP55631.1"/>
    <property type="molecule type" value="Genomic_DNA"/>
</dbReference>
<name>A0A512NAC4_9HYPH</name>
<dbReference type="InterPro" id="IPR050109">
    <property type="entry name" value="HTH-type_TetR-like_transc_reg"/>
</dbReference>
<dbReference type="InterPro" id="IPR041669">
    <property type="entry name" value="TetR_C_15"/>
</dbReference>
<dbReference type="GO" id="GO:0003700">
    <property type="term" value="F:DNA-binding transcription factor activity"/>
    <property type="evidence" value="ECO:0007669"/>
    <property type="project" value="TreeGrafter"/>
</dbReference>
<feature type="domain" description="HTH tetR-type" evidence="3">
    <location>
        <begin position="20"/>
        <end position="80"/>
    </location>
</feature>
<dbReference type="RefSeq" id="WP_147149727.1">
    <property type="nucleotide sequence ID" value="NZ_BKAJ01000041.1"/>
</dbReference>
<protein>
    <submittedName>
        <fullName evidence="4">TetR family transcriptional regulator</fullName>
    </submittedName>
</protein>
<accession>A0A512NAC4</accession>